<keyword evidence="1" id="KW-0614">Plasmid</keyword>
<protein>
    <submittedName>
        <fullName evidence="1">Uncharacterized protein</fullName>
    </submittedName>
</protein>
<dbReference type="AlphaFoldDB" id="G7ZHL4"/>
<evidence type="ECO:0000313" key="1">
    <source>
        <dbReference type="EMBL" id="CBS91388.1"/>
    </source>
</evidence>
<reference evidence="2" key="1">
    <citation type="journal article" date="2011" name="PLoS Genet.">
        <title>Azospirillum genomes reveal transition of bacteria from aquatic to terrestrial environments.</title>
        <authorList>
            <person name="Wisniewski-Dye F."/>
            <person name="Borziak K."/>
            <person name="Khalsa-Moyers G."/>
            <person name="Alexandre G."/>
            <person name="Sukharnikov L.O."/>
            <person name="Wuichet K."/>
            <person name="Hurst G.B."/>
            <person name="McDonald W.H."/>
            <person name="Robertson J.S."/>
            <person name="Barbe V."/>
            <person name="Calteau A."/>
            <person name="Rouy Z."/>
            <person name="Mangenot S."/>
            <person name="Prigent-Combaret C."/>
            <person name="Normand P."/>
            <person name="Boyer M."/>
            <person name="Siguier P."/>
            <person name="Dessaux Y."/>
            <person name="Elmerich C."/>
            <person name="Condemine G."/>
            <person name="Krishnen G."/>
            <person name="Kennedy I."/>
            <person name="Paterson A.H."/>
            <person name="Gonzalez V."/>
            <person name="Mavingui P."/>
            <person name="Zhulin I.B."/>
        </authorList>
    </citation>
    <scope>NUCLEOTIDE SEQUENCE [LARGE SCALE GENOMIC DNA]</scope>
    <source>
        <strain evidence="2">4B</strain>
    </source>
</reference>
<sequence>MLMVVLMDGPGEAFRLRMKRPVAMEGFAGAPSEHPPNIWYTNCHDSPHFPLRIWIDPISLSKD</sequence>
<dbReference type="OrthoDB" id="9975179at2"/>
<gene>
    <name evidence="1" type="ordered locus">AZOLI_p50399</name>
</gene>
<proteinExistence type="predicted"/>
<dbReference type="RefSeq" id="WP_014250209.1">
    <property type="nucleotide sequence ID" value="NC_016624.1"/>
</dbReference>
<dbReference type="EMBL" id="FQ311873">
    <property type="protein sequence ID" value="CBS91388.1"/>
    <property type="molecule type" value="Genomic_DNA"/>
</dbReference>
<accession>G7ZHL4</accession>
<keyword evidence="2" id="KW-1185">Reference proteome</keyword>
<evidence type="ECO:0000313" key="2">
    <source>
        <dbReference type="Proteomes" id="UP000005667"/>
    </source>
</evidence>
<organism evidence="1 2">
    <name type="scientific">Azospirillum lipoferum (strain 4B)</name>
    <dbReference type="NCBI Taxonomy" id="862719"/>
    <lineage>
        <taxon>Bacteria</taxon>
        <taxon>Pseudomonadati</taxon>
        <taxon>Pseudomonadota</taxon>
        <taxon>Alphaproteobacteria</taxon>
        <taxon>Rhodospirillales</taxon>
        <taxon>Azospirillaceae</taxon>
        <taxon>Azospirillum</taxon>
    </lineage>
</organism>
<dbReference type="KEGG" id="ali:AZOLI_p50399"/>
<name>G7ZHL4_AZOL4</name>
<dbReference type="HOGENOM" id="CLU_2876040_0_0_5"/>
<dbReference type="Proteomes" id="UP000005667">
    <property type="component" value="Plasmid AZO_p5"/>
</dbReference>
<geneLocation type="plasmid" evidence="1 2">
    <name>AZO_p5</name>
</geneLocation>